<name>A0AAD5QG51_PARTN</name>
<dbReference type="AlphaFoldDB" id="A0AAD5QG51"/>
<accession>A0AAD5QG51</accession>
<sequence length="132" mass="14616">MPQGQSRTTSFTVSGFTLPVSMTYSDTPKPQVSGIAVSRRAAISFVSRLIMQMVTDVLIQQGHSAGLPDAIISAILDQLMLRISYLPLECKSVTTQIPGDGMFPATEKTTVYHRWHHGHCAMHENGWWRSNV</sequence>
<proteinExistence type="predicted"/>
<evidence type="ECO:0000313" key="1">
    <source>
        <dbReference type="EMBL" id="KAJ1345911.1"/>
    </source>
</evidence>
<dbReference type="EMBL" id="JAHQIW010000081">
    <property type="protein sequence ID" value="KAJ1345911.1"/>
    <property type="molecule type" value="Genomic_DNA"/>
</dbReference>
<reference evidence="1" key="1">
    <citation type="submission" date="2021-06" db="EMBL/GenBank/DDBJ databases">
        <title>Parelaphostrongylus tenuis whole genome reference sequence.</title>
        <authorList>
            <person name="Garwood T.J."/>
            <person name="Larsen P.A."/>
            <person name="Fountain-Jones N.M."/>
            <person name="Garbe J.R."/>
            <person name="Macchietto M.G."/>
            <person name="Kania S.A."/>
            <person name="Gerhold R.W."/>
            <person name="Richards J.E."/>
            <person name="Wolf T.M."/>
        </authorList>
    </citation>
    <scope>NUCLEOTIDE SEQUENCE</scope>
    <source>
        <strain evidence="1">MNPRO001-30</strain>
        <tissue evidence="1">Meninges</tissue>
    </source>
</reference>
<evidence type="ECO:0000313" key="2">
    <source>
        <dbReference type="Proteomes" id="UP001196413"/>
    </source>
</evidence>
<protein>
    <submittedName>
        <fullName evidence="1">Uncharacterized protein</fullName>
    </submittedName>
</protein>
<gene>
    <name evidence="1" type="ORF">KIN20_000546</name>
</gene>
<keyword evidence="2" id="KW-1185">Reference proteome</keyword>
<organism evidence="1 2">
    <name type="scientific">Parelaphostrongylus tenuis</name>
    <name type="common">Meningeal worm</name>
    <dbReference type="NCBI Taxonomy" id="148309"/>
    <lineage>
        <taxon>Eukaryota</taxon>
        <taxon>Metazoa</taxon>
        <taxon>Ecdysozoa</taxon>
        <taxon>Nematoda</taxon>
        <taxon>Chromadorea</taxon>
        <taxon>Rhabditida</taxon>
        <taxon>Rhabditina</taxon>
        <taxon>Rhabditomorpha</taxon>
        <taxon>Strongyloidea</taxon>
        <taxon>Metastrongylidae</taxon>
        <taxon>Parelaphostrongylus</taxon>
    </lineage>
</organism>
<comment type="caution">
    <text evidence="1">The sequence shown here is derived from an EMBL/GenBank/DDBJ whole genome shotgun (WGS) entry which is preliminary data.</text>
</comment>
<dbReference type="Proteomes" id="UP001196413">
    <property type="component" value="Unassembled WGS sequence"/>
</dbReference>